<dbReference type="PROSITE" id="PS00759">
    <property type="entry name" value="ARGE_DAPE_CPG2_2"/>
    <property type="match status" value="1"/>
</dbReference>
<dbReference type="InterPro" id="IPR002933">
    <property type="entry name" value="Peptidase_M20"/>
</dbReference>
<evidence type="ECO:0000256" key="1">
    <source>
        <dbReference type="ARBA" id="ARBA00006247"/>
    </source>
</evidence>
<dbReference type="InterPro" id="IPR036052">
    <property type="entry name" value="TrpB-like_PALP_sf"/>
</dbReference>
<dbReference type="Gene3D" id="3.40.630.10">
    <property type="entry name" value="Zn peptidases"/>
    <property type="match status" value="1"/>
</dbReference>
<dbReference type="SUPFAM" id="SSF53187">
    <property type="entry name" value="Zn-dependent exopeptidases"/>
    <property type="match status" value="1"/>
</dbReference>
<dbReference type="PANTHER" id="PTHR42937:SF1">
    <property type="entry name" value="DIAMINOPROPIONATE AMMONIA-LYASE"/>
    <property type="match status" value="1"/>
</dbReference>
<protein>
    <submittedName>
        <fullName evidence="4">Acetylornithine deacetylase</fullName>
    </submittedName>
</protein>
<evidence type="ECO:0000313" key="5">
    <source>
        <dbReference type="Proteomes" id="UP000002039"/>
    </source>
</evidence>
<dbReference type="PROSITE" id="PS00758">
    <property type="entry name" value="ARGE_DAPE_CPG2_1"/>
    <property type="match status" value="1"/>
</dbReference>
<dbReference type="SUPFAM" id="SSF53686">
    <property type="entry name" value="Tryptophan synthase beta subunit-like PLP-dependent enzymes"/>
    <property type="match status" value="1"/>
</dbReference>
<reference evidence="5" key="1">
    <citation type="journal article" date="2015" name="PLoS Genet.">
        <title>The dynamic genome and transcriptome of the human fungal pathogen Blastomyces and close relative Emmonsia.</title>
        <authorList>
            <person name="Munoz J.F."/>
            <person name="Gauthier G.M."/>
            <person name="Desjardins C.A."/>
            <person name="Gallo J.E."/>
            <person name="Holder J."/>
            <person name="Sullivan T.D."/>
            <person name="Marty A.J."/>
            <person name="Carmen J.C."/>
            <person name="Chen Z."/>
            <person name="Ding L."/>
            <person name="Gujja S."/>
            <person name="Magrini V."/>
            <person name="Misas E."/>
            <person name="Mitreva M."/>
            <person name="Priest M."/>
            <person name="Saif S."/>
            <person name="Whiston E.A."/>
            <person name="Young S."/>
            <person name="Zeng Q."/>
            <person name="Goldman W.E."/>
            <person name="Mardis E.R."/>
            <person name="Taylor J.W."/>
            <person name="McEwen J.G."/>
            <person name="Clay O.K."/>
            <person name="Klein B.S."/>
            <person name="Cuomo C.A."/>
        </authorList>
    </citation>
    <scope>NUCLEOTIDE SEQUENCE [LARGE SCALE GENOMIC DNA]</scope>
    <source>
        <strain evidence="5">ER-3 / ATCC MYA-2586</strain>
    </source>
</reference>
<dbReference type="RefSeq" id="XP_045271668.1">
    <property type="nucleotide sequence ID" value="XM_045415812.1"/>
</dbReference>
<keyword evidence="5" id="KW-1185">Reference proteome</keyword>
<dbReference type="Gene3D" id="3.30.70.360">
    <property type="match status" value="1"/>
</dbReference>
<name>A0ABP2EQD7_AJEDR</name>
<accession>A0ABP2EQD7</accession>
<dbReference type="PROSITE" id="PS51257">
    <property type="entry name" value="PROKAR_LIPOPROTEIN"/>
    <property type="match status" value="1"/>
</dbReference>
<sequence length="496" mass="52609">MTPHHRPLYFNAGAQSCSSKGFNSAKSVNAFHTQLEDYHPSPLMLLPGAAEDIGVKAIYAKNETNRLGLPAVNTLSVSWAIFRAVVNRLGLLEDATIKAVRACLSEEPVPLFTPSEGNHGQAVAHIGLLLATPVQIHVPLITEGYSTIMHEIDYQLAGEQLSLVVSPARAGSLAQAVVAHYKSSERKSTVFMAVEPDTAGLLWNSLTNGKPAIGKTSSTIMTELKCGRLSETVWPLLKCGTDASITISDYEAHRASLELQMLGIAGPSGAASLVALRALSESDKTQLGLNQDSITLVQIGSSNPDFSSIPGPGETSIAQYITVWLQHRNIEYHWIEPTPGRPSVVGIARGSGGGKSLMFNGHMDTVTLLGYNGDPLNLLISDGNLYGRDSADMKSGLAVGMVAIANVKGINLRGDMILAAVADEESESLGMEQLLQAGWRADAAIIAEPTEMALINKHKGFALFQVDIHGAAAHGSRADLGVDAICKAGYFLVELG</sequence>
<proteinExistence type="inferred from homology"/>
<evidence type="ECO:0000259" key="3">
    <source>
        <dbReference type="Pfam" id="PF00291"/>
    </source>
</evidence>
<feature type="domain" description="Tryptophan synthase beta chain-like PALP" evidence="3">
    <location>
        <begin position="138"/>
        <end position="281"/>
    </location>
</feature>
<keyword evidence="2" id="KW-0378">Hydrolase</keyword>
<evidence type="ECO:0000256" key="2">
    <source>
        <dbReference type="ARBA" id="ARBA00022801"/>
    </source>
</evidence>
<dbReference type="Proteomes" id="UP000002039">
    <property type="component" value="Unassembled WGS sequence"/>
</dbReference>
<comment type="similarity">
    <text evidence="1">Belongs to the peptidase M20A family.</text>
</comment>
<dbReference type="GeneID" id="69023083"/>
<organism evidence="4 5">
    <name type="scientific">Ajellomyces dermatitidis (strain ER-3 / ATCC MYA-2586)</name>
    <name type="common">Blastomyces dermatitidis</name>
    <dbReference type="NCBI Taxonomy" id="559297"/>
    <lineage>
        <taxon>Eukaryota</taxon>
        <taxon>Fungi</taxon>
        <taxon>Dikarya</taxon>
        <taxon>Ascomycota</taxon>
        <taxon>Pezizomycotina</taxon>
        <taxon>Eurotiomycetes</taxon>
        <taxon>Eurotiomycetidae</taxon>
        <taxon>Onygenales</taxon>
        <taxon>Ajellomycetaceae</taxon>
        <taxon>Blastomyces</taxon>
    </lineage>
</organism>
<dbReference type="EMBL" id="EQ999973">
    <property type="protein sequence ID" value="EEQ83489.2"/>
    <property type="molecule type" value="Genomic_DNA"/>
</dbReference>
<dbReference type="InterPro" id="IPR001926">
    <property type="entry name" value="TrpB-like_PALP"/>
</dbReference>
<dbReference type="Gene3D" id="3.40.50.1100">
    <property type="match status" value="2"/>
</dbReference>
<dbReference type="InterPro" id="IPR001261">
    <property type="entry name" value="ArgE/DapE_CS"/>
</dbReference>
<gene>
    <name evidence="4" type="ORF">BDCG_00294</name>
</gene>
<dbReference type="Pfam" id="PF00291">
    <property type="entry name" value="PALP"/>
    <property type="match status" value="1"/>
</dbReference>
<evidence type="ECO:0000313" key="4">
    <source>
        <dbReference type="EMBL" id="EEQ83489.2"/>
    </source>
</evidence>
<dbReference type="Pfam" id="PF01546">
    <property type="entry name" value="Peptidase_M20"/>
    <property type="match status" value="1"/>
</dbReference>
<dbReference type="PANTHER" id="PTHR42937">
    <property type="match status" value="1"/>
</dbReference>